<evidence type="ECO:0000256" key="1">
    <source>
        <dbReference type="ARBA" id="ARBA00004496"/>
    </source>
</evidence>
<evidence type="ECO:0000256" key="5">
    <source>
        <dbReference type="ARBA" id="ARBA00022618"/>
    </source>
</evidence>
<evidence type="ECO:0000256" key="11">
    <source>
        <dbReference type="ARBA" id="ARBA00033158"/>
    </source>
</evidence>
<dbReference type="Gene3D" id="3.30.160.880">
    <property type="entry name" value="Cell division protein ZapA protomer, N-terminal domain"/>
    <property type="match status" value="1"/>
</dbReference>
<sequence length="102" mass="11465">MSNQAVEVEILGKLTRVNCPAGQEESLRNAAQQLDERLKDMTSKTKITNEVQLLTFVALNVCHELESRDTLEVEQKKALDNKLEQLTTLLSDALGQVKLEKQ</sequence>
<dbReference type="GO" id="GO:0043093">
    <property type="term" value="P:FtsZ-dependent cytokinesis"/>
    <property type="evidence" value="ECO:0007669"/>
    <property type="project" value="TreeGrafter"/>
</dbReference>
<dbReference type="PANTHER" id="PTHR34981:SF1">
    <property type="entry name" value="CELL DIVISION PROTEIN ZAPA"/>
    <property type="match status" value="1"/>
</dbReference>
<name>A0A5P9CGF2_9VIBR</name>
<comment type="similarity">
    <text evidence="2">Belongs to the ZapA family. Type 1 subfamily.</text>
</comment>
<keyword evidence="5 12" id="KW-0132">Cell division</keyword>
<evidence type="ECO:0000256" key="2">
    <source>
        <dbReference type="ARBA" id="ARBA00010074"/>
    </source>
</evidence>
<evidence type="ECO:0000256" key="7">
    <source>
        <dbReference type="ARBA" id="ARBA00023210"/>
    </source>
</evidence>
<dbReference type="InterPro" id="IPR042233">
    <property type="entry name" value="Cell_div_ZapA_N"/>
</dbReference>
<keyword evidence="6" id="KW-0175">Coiled coil</keyword>
<evidence type="ECO:0000313" key="13">
    <source>
        <dbReference type="Proteomes" id="UP000326936"/>
    </source>
</evidence>
<keyword evidence="13" id="KW-1185">Reference proteome</keyword>
<dbReference type="OrthoDB" id="5917174at2"/>
<dbReference type="RefSeq" id="WP_152429553.1">
    <property type="nucleotide sequence ID" value="NZ_CBCSDK010000005.1"/>
</dbReference>
<accession>A0A5P9CGF2</accession>
<dbReference type="EMBL" id="CP045350">
    <property type="protein sequence ID" value="QFT25276.1"/>
    <property type="molecule type" value="Genomic_DNA"/>
</dbReference>
<reference evidence="12 13" key="1">
    <citation type="submission" date="2019-10" db="EMBL/GenBank/DDBJ databases">
        <title>Complete genome sequence of Vibrio sp. strain THAF100, isolated from non-filtered water from the water column of tank 6 of a marine aquarium containing stony-coral fragments. Water maintained at 26 degree C.</title>
        <authorList>
            <person name="Ruckert C."/>
            <person name="Franco A."/>
            <person name="Kalinowski J."/>
            <person name="Glaeser S."/>
        </authorList>
    </citation>
    <scope>NUCLEOTIDE SEQUENCE [LARGE SCALE GENOMIC DNA]</scope>
    <source>
        <strain evidence="12 13">THAF100</strain>
    </source>
</reference>
<dbReference type="SUPFAM" id="SSF102829">
    <property type="entry name" value="Cell division protein ZapA-like"/>
    <property type="match status" value="1"/>
</dbReference>
<dbReference type="GO" id="GO:0032153">
    <property type="term" value="C:cell division site"/>
    <property type="evidence" value="ECO:0007669"/>
    <property type="project" value="TreeGrafter"/>
</dbReference>
<gene>
    <name evidence="12" type="primary">zapA</name>
    <name evidence="12" type="ORF">FIV01_02305</name>
</gene>
<dbReference type="KEGG" id="vaq:FIV01_02305"/>
<evidence type="ECO:0000256" key="8">
    <source>
        <dbReference type="ARBA" id="ARBA00023306"/>
    </source>
</evidence>
<dbReference type="GO" id="GO:0000921">
    <property type="term" value="P:septin ring assembly"/>
    <property type="evidence" value="ECO:0007669"/>
    <property type="project" value="TreeGrafter"/>
</dbReference>
<comment type="subcellular location">
    <subcellularLocation>
        <location evidence="1">Cytoplasm</location>
    </subcellularLocation>
</comment>
<evidence type="ECO:0000313" key="12">
    <source>
        <dbReference type="EMBL" id="QFT25276.1"/>
    </source>
</evidence>
<dbReference type="AlphaFoldDB" id="A0A5P9CGF2"/>
<dbReference type="PANTHER" id="PTHR34981">
    <property type="entry name" value="CELL DIVISION PROTEIN ZAPA"/>
    <property type="match status" value="1"/>
</dbReference>
<dbReference type="GO" id="GO:0030428">
    <property type="term" value="C:cell septum"/>
    <property type="evidence" value="ECO:0007669"/>
    <property type="project" value="TreeGrafter"/>
</dbReference>
<evidence type="ECO:0000256" key="4">
    <source>
        <dbReference type="ARBA" id="ARBA00022490"/>
    </source>
</evidence>
<organism evidence="12 13">
    <name type="scientific">Vibrio aquimaris</name>
    <dbReference type="NCBI Taxonomy" id="2587862"/>
    <lineage>
        <taxon>Bacteria</taxon>
        <taxon>Pseudomonadati</taxon>
        <taxon>Pseudomonadota</taxon>
        <taxon>Gammaproteobacteria</taxon>
        <taxon>Vibrionales</taxon>
        <taxon>Vibrionaceae</taxon>
        <taxon>Vibrio</taxon>
    </lineage>
</organism>
<keyword evidence="7" id="KW-0717">Septation</keyword>
<evidence type="ECO:0000256" key="3">
    <source>
        <dbReference type="ARBA" id="ARBA00015195"/>
    </source>
</evidence>
<evidence type="ECO:0000256" key="9">
    <source>
        <dbReference type="ARBA" id="ARBA00024910"/>
    </source>
</evidence>
<keyword evidence="8" id="KW-0131">Cell cycle</keyword>
<evidence type="ECO:0000256" key="10">
    <source>
        <dbReference type="ARBA" id="ARBA00026068"/>
    </source>
</evidence>
<dbReference type="GO" id="GO:0000917">
    <property type="term" value="P:division septum assembly"/>
    <property type="evidence" value="ECO:0007669"/>
    <property type="project" value="UniProtKB-KW"/>
</dbReference>
<comment type="function">
    <text evidence="9">Activator of cell division through the inhibition of FtsZ GTPase activity, therefore promoting FtsZ assembly into bundles of protofilaments necessary for the formation of the division Z ring. It is recruited early at mid-cell but it is not essential for cell division.</text>
</comment>
<keyword evidence="4" id="KW-0963">Cytoplasm</keyword>
<dbReference type="InterPro" id="IPR007838">
    <property type="entry name" value="Cell_div_ZapA-like"/>
</dbReference>
<dbReference type="Proteomes" id="UP000326936">
    <property type="component" value="Chromosome"/>
</dbReference>
<evidence type="ECO:0000256" key="6">
    <source>
        <dbReference type="ARBA" id="ARBA00023054"/>
    </source>
</evidence>
<comment type="subunit">
    <text evidence="10">Homodimer. Interacts with FtsZ.</text>
</comment>
<dbReference type="InterPro" id="IPR036192">
    <property type="entry name" value="Cell_div_ZapA-like_sf"/>
</dbReference>
<protein>
    <recommendedName>
        <fullName evidence="3">Cell division protein ZapA</fullName>
    </recommendedName>
    <alternativeName>
        <fullName evidence="11">Z ring-associated protein ZapA</fullName>
    </alternativeName>
</protein>
<proteinExistence type="inferred from homology"/>
<dbReference type="GO" id="GO:0005829">
    <property type="term" value="C:cytosol"/>
    <property type="evidence" value="ECO:0007669"/>
    <property type="project" value="TreeGrafter"/>
</dbReference>
<dbReference type="Pfam" id="PF05164">
    <property type="entry name" value="ZapA"/>
    <property type="match status" value="1"/>
</dbReference>